<reference evidence="2" key="2">
    <citation type="submission" date="2025-08" db="UniProtKB">
        <authorList>
            <consortium name="RefSeq"/>
        </authorList>
    </citation>
    <scope>IDENTIFICATION</scope>
    <source>
        <tissue evidence="2">Young leaves</tissue>
    </source>
</reference>
<dbReference type="PANTHER" id="PTHR47382:SF3">
    <property type="entry name" value="ADENINE NUCLEOTIDE ALPHA HYDROLASES-LIKE SUPERFAMILY PROTEIN"/>
    <property type="match status" value="1"/>
</dbReference>
<dbReference type="AlphaFoldDB" id="A0A8B9AA97"/>
<keyword evidence="1" id="KW-1185">Reference proteome</keyword>
<dbReference type="PANTHER" id="PTHR47382">
    <property type="entry name" value="U-BOX DOMAIN-CONTAINING PROTEIN 52-LIKE"/>
    <property type="match status" value="1"/>
</dbReference>
<dbReference type="Proteomes" id="UP000228380">
    <property type="component" value="Chromosome 1"/>
</dbReference>
<dbReference type="GeneID" id="120110300"/>
<proteinExistence type="predicted"/>
<dbReference type="KEGG" id="pda:120110300"/>
<dbReference type="RefSeq" id="XP_038980828.1">
    <property type="nucleotide sequence ID" value="XM_039124900.1"/>
</dbReference>
<gene>
    <name evidence="2" type="primary">LOC120110300</name>
</gene>
<sequence length="119" mass="13214">MAVQQEKVYVAVGKDLQQGLGTLGWALRNWSSQSVSFVILHVSVSKDLIYTPFGKLPTSSVNDEMLEDLRMREKDTVDKLLGKYMAFCSKVLCSTDSDATAYKLLGCILHSSPFIGVHR</sequence>
<reference evidence="1" key="1">
    <citation type="journal article" date="2019" name="Nat. Commun.">
        <title>Genome-wide association mapping of date palm fruit traits.</title>
        <authorList>
            <person name="Hazzouri K.M."/>
            <person name="Gros-Balthazard M."/>
            <person name="Flowers J.M."/>
            <person name="Copetti D."/>
            <person name="Lemansour A."/>
            <person name="Lebrun M."/>
            <person name="Masmoudi K."/>
            <person name="Ferrand S."/>
            <person name="Dhar M.I."/>
            <person name="Fresquez Z.A."/>
            <person name="Rosas U."/>
            <person name="Zhang J."/>
            <person name="Talag J."/>
            <person name="Lee S."/>
            <person name="Kudrna D."/>
            <person name="Powell R.F."/>
            <person name="Leitch I.J."/>
            <person name="Krueger R.R."/>
            <person name="Wing R.A."/>
            <person name="Amiri K.M.A."/>
            <person name="Purugganan M.D."/>
        </authorList>
    </citation>
    <scope>NUCLEOTIDE SEQUENCE [LARGE SCALE GENOMIC DNA]</scope>
    <source>
        <strain evidence="1">cv. Khalas</strain>
    </source>
</reference>
<name>A0A8B9AA97_PHODC</name>
<organism evidence="1 2">
    <name type="scientific">Phoenix dactylifera</name>
    <name type="common">Date palm</name>
    <dbReference type="NCBI Taxonomy" id="42345"/>
    <lineage>
        <taxon>Eukaryota</taxon>
        <taxon>Viridiplantae</taxon>
        <taxon>Streptophyta</taxon>
        <taxon>Embryophyta</taxon>
        <taxon>Tracheophyta</taxon>
        <taxon>Spermatophyta</taxon>
        <taxon>Magnoliopsida</taxon>
        <taxon>Liliopsida</taxon>
        <taxon>Arecaceae</taxon>
        <taxon>Coryphoideae</taxon>
        <taxon>Phoeniceae</taxon>
        <taxon>Phoenix</taxon>
    </lineage>
</organism>
<protein>
    <submittedName>
        <fullName evidence="2">U-box domain-containing protein 50</fullName>
    </submittedName>
</protein>
<evidence type="ECO:0000313" key="2">
    <source>
        <dbReference type="RefSeq" id="XP_038980828.1"/>
    </source>
</evidence>
<evidence type="ECO:0000313" key="1">
    <source>
        <dbReference type="Proteomes" id="UP000228380"/>
    </source>
</evidence>
<dbReference type="OrthoDB" id="1708710at2759"/>
<accession>A0A8B9AA97</accession>